<dbReference type="GO" id="GO:0046872">
    <property type="term" value="F:metal ion binding"/>
    <property type="evidence" value="ECO:0007669"/>
    <property type="project" value="UniProtKB-KW"/>
</dbReference>
<protein>
    <recommendedName>
        <fullName evidence="9">Transposase</fullName>
    </recommendedName>
</protein>
<evidence type="ECO:0000256" key="2">
    <source>
        <dbReference type="ARBA" id="ARBA00022723"/>
    </source>
</evidence>
<evidence type="ECO:0000259" key="6">
    <source>
        <dbReference type="Pfam" id="PF13613"/>
    </source>
</evidence>
<evidence type="ECO:0000313" key="7">
    <source>
        <dbReference type="EMBL" id="KAG5278424.1"/>
    </source>
</evidence>
<keyword evidence="2" id="KW-0479">Metal-binding</keyword>
<proteinExistence type="predicted"/>
<feature type="domain" description="DDE Tnp4" evidence="5">
    <location>
        <begin position="301"/>
        <end position="464"/>
    </location>
</feature>
<reference evidence="7" key="1">
    <citation type="submission" date="2020-10" db="EMBL/GenBank/DDBJ databases">
        <title>Chromosome-scale genome assembly of the Allis shad, Alosa alosa.</title>
        <authorList>
            <person name="Margot Z."/>
            <person name="Christophe K."/>
            <person name="Cabau C."/>
            <person name="Louis A."/>
            <person name="Berthelot C."/>
            <person name="Parey E."/>
            <person name="Roest Crollius H."/>
            <person name="Montfort J."/>
            <person name="Robinson-Rechavi M."/>
            <person name="Bucao C."/>
            <person name="Bouchez O."/>
            <person name="Gislard M."/>
            <person name="Lluch J."/>
            <person name="Milhes M."/>
            <person name="Lampietro C."/>
            <person name="Lopez Roques C."/>
            <person name="Donnadieu C."/>
            <person name="Braasch I."/>
            <person name="Desvignes T."/>
            <person name="Postlethwait J."/>
            <person name="Bobe J."/>
            <person name="Guiguen Y."/>
        </authorList>
    </citation>
    <scope>NUCLEOTIDE SEQUENCE</scope>
    <source>
        <strain evidence="7">M-15738</strain>
        <tissue evidence="7">Blood</tissue>
    </source>
</reference>
<dbReference type="InterPro" id="IPR027805">
    <property type="entry name" value="Transposase_HTH_dom"/>
</dbReference>
<gene>
    <name evidence="7" type="ORF">AALO_G00098840</name>
</gene>
<name>A0AAV6GVC5_9TELE</name>
<evidence type="ECO:0000256" key="1">
    <source>
        <dbReference type="ARBA" id="ARBA00001968"/>
    </source>
</evidence>
<accession>A0AAV6GVC5</accession>
<dbReference type="PANTHER" id="PTHR23080:SF141">
    <property type="entry name" value="TRANSPOSASE HELIX-TURN-HELIX DOMAIN-CONTAINING PROTEIN"/>
    <property type="match status" value="1"/>
</dbReference>
<evidence type="ECO:0000256" key="3">
    <source>
        <dbReference type="SAM" id="Coils"/>
    </source>
</evidence>
<dbReference type="InterPro" id="IPR027806">
    <property type="entry name" value="HARBI1_dom"/>
</dbReference>
<comment type="caution">
    <text evidence="7">The sequence shown here is derived from an EMBL/GenBank/DDBJ whole genome shotgun (WGS) entry which is preliminary data.</text>
</comment>
<evidence type="ECO:0000256" key="4">
    <source>
        <dbReference type="SAM" id="MobiDB-lite"/>
    </source>
</evidence>
<dbReference type="Pfam" id="PF13613">
    <property type="entry name" value="HTH_Tnp_4"/>
    <property type="match status" value="1"/>
</dbReference>
<feature type="region of interest" description="Disordered" evidence="4">
    <location>
        <begin position="90"/>
        <end position="116"/>
    </location>
</feature>
<feature type="compositionally biased region" description="Polar residues" evidence="4">
    <location>
        <begin position="101"/>
        <end position="116"/>
    </location>
</feature>
<evidence type="ECO:0008006" key="9">
    <source>
        <dbReference type="Google" id="ProtNLM"/>
    </source>
</evidence>
<dbReference type="Pfam" id="PF13359">
    <property type="entry name" value="DDE_Tnp_4"/>
    <property type="match status" value="1"/>
</dbReference>
<dbReference type="PANTHER" id="PTHR23080">
    <property type="entry name" value="THAP DOMAIN PROTEIN"/>
    <property type="match status" value="1"/>
</dbReference>
<dbReference type="AlphaFoldDB" id="A0AAV6GVC5"/>
<dbReference type="EMBL" id="JADWDJ010000007">
    <property type="protein sequence ID" value="KAG5278424.1"/>
    <property type="molecule type" value="Genomic_DNA"/>
</dbReference>
<evidence type="ECO:0000313" key="8">
    <source>
        <dbReference type="Proteomes" id="UP000823561"/>
    </source>
</evidence>
<keyword evidence="3" id="KW-0175">Coiled coil</keyword>
<sequence>MSISKRGACCSVVGCYLRPGTNLLSQIKVYRFPKENVQRDAWIAAVIEMGGYQQATQEFAASISYQADQISLSSLMLYFLTHAGKPSNDPLSPDYAPTLLPHNQKQPQSHTNSWRDNSGDHGCTVCLQDYQSQSHCDISVGTDLCMTEIDNLQKENAALKDKAETLEKQLQALLGEKAELGLLDLNNDKIIHFHTGLPSSKVFFTLLTFLTTAWIPSSTLLTPALQFYLVLMKLRLGLTHTDLSYRFHCSVGTVSAVFQDWQNVMAHRLKCLIHWPTKQEVQNNLPAMFKCHPFDSVRCIIDCSEVFVDRPTSLDARALTYSNYKSHNTIKFLIAVSPTGAVTFVSKAWGGRASDRVITQSSKLEEGDIVLADRGFNFPQYFSSKGVQLLIPASTRGRTQLSGAEVTRSRQMSRVRIHVERAIGRIKNYHILHNTLPVSLVKGRLNDSMSTIDKRILVCSALSNLDKPLVHQMSFFWSKKWTRVNFSFVSFNHTSKIQQCLNNMLDY</sequence>
<feature type="domain" description="Transposase Helix-turn-helix" evidence="6">
    <location>
        <begin position="221"/>
        <end position="270"/>
    </location>
</feature>
<comment type="cofactor">
    <cofactor evidence="1">
        <name>a divalent metal cation</name>
        <dbReference type="ChEBI" id="CHEBI:60240"/>
    </cofactor>
</comment>
<dbReference type="Proteomes" id="UP000823561">
    <property type="component" value="Chromosome 7"/>
</dbReference>
<keyword evidence="8" id="KW-1185">Reference proteome</keyword>
<organism evidence="7 8">
    <name type="scientific">Alosa alosa</name>
    <name type="common">allis shad</name>
    <dbReference type="NCBI Taxonomy" id="278164"/>
    <lineage>
        <taxon>Eukaryota</taxon>
        <taxon>Metazoa</taxon>
        <taxon>Chordata</taxon>
        <taxon>Craniata</taxon>
        <taxon>Vertebrata</taxon>
        <taxon>Euteleostomi</taxon>
        <taxon>Actinopterygii</taxon>
        <taxon>Neopterygii</taxon>
        <taxon>Teleostei</taxon>
        <taxon>Clupei</taxon>
        <taxon>Clupeiformes</taxon>
        <taxon>Clupeoidei</taxon>
        <taxon>Clupeidae</taxon>
        <taxon>Alosa</taxon>
    </lineage>
</organism>
<evidence type="ECO:0000259" key="5">
    <source>
        <dbReference type="Pfam" id="PF13359"/>
    </source>
</evidence>
<feature type="coiled-coil region" evidence="3">
    <location>
        <begin position="142"/>
        <end position="183"/>
    </location>
</feature>